<dbReference type="AlphaFoldDB" id="A0A0S7WK74"/>
<evidence type="ECO:0000313" key="2">
    <source>
        <dbReference type="Proteomes" id="UP000051124"/>
    </source>
</evidence>
<accession>A0A0S7WK74</accession>
<gene>
    <name evidence="1" type="ORF">AMJ40_02725</name>
</gene>
<proteinExistence type="predicted"/>
<organism evidence="1 2">
    <name type="scientific">candidate division TA06 bacterium DG_26</name>
    <dbReference type="NCBI Taxonomy" id="1703771"/>
    <lineage>
        <taxon>Bacteria</taxon>
        <taxon>Bacteria division TA06</taxon>
    </lineage>
</organism>
<dbReference type="Proteomes" id="UP000051124">
    <property type="component" value="Unassembled WGS sequence"/>
</dbReference>
<evidence type="ECO:0000313" key="1">
    <source>
        <dbReference type="EMBL" id="KPJ50534.1"/>
    </source>
</evidence>
<comment type="caution">
    <text evidence="1">The sequence shown here is derived from an EMBL/GenBank/DDBJ whole genome shotgun (WGS) entry which is preliminary data.</text>
</comment>
<sequence length="97" mass="11257">MIAVPNRVEVLVEGVRMALENMDKQFCTLSQIDYARIRPRRALADRLLEAKYLERPFAYEFYHQFRTLIDNGKVRLGDRVVQAEGKFHLGSGLETNT</sequence>
<dbReference type="EMBL" id="LIZT01000019">
    <property type="protein sequence ID" value="KPJ50534.1"/>
    <property type="molecule type" value="Genomic_DNA"/>
</dbReference>
<protein>
    <submittedName>
        <fullName evidence="1">Uncharacterized protein</fullName>
    </submittedName>
</protein>
<reference evidence="1 2" key="1">
    <citation type="journal article" date="2015" name="Microbiome">
        <title>Genomic resolution of linkages in carbon, nitrogen, and sulfur cycling among widespread estuary sediment bacteria.</title>
        <authorList>
            <person name="Baker B.J."/>
            <person name="Lazar C.S."/>
            <person name="Teske A.P."/>
            <person name="Dick G.J."/>
        </authorList>
    </citation>
    <scope>NUCLEOTIDE SEQUENCE [LARGE SCALE GENOMIC DNA]</scope>
    <source>
        <strain evidence="1">DG_26</strain>
    </source>
</reference>
<name>A0A0S7WK74_UNCT6</name>